<evidence type="ECO:0000313" key="2">
    <source>
        <dbReference type="Proteomes" id="UP000651050"/>
    </source>
</evidence>
<sequence>MSSASALAGLWQLAGLPGEALDFAELAGSDPVLPSSFAVGAAAQSTIAAAALAACELGHLRGAPRQQVSVDMMHAALECIGWFSIDGRVPDPWDKFSGLYRCADGWVRVHANFPHHRDGALKLLGLEPAAADRAMAEQAMLSWNAIDFESAAAASGLVATALRSFEAWDASPQGAAIASQPLFTMDRIGDAPPLALPPLRAEQRPLEGIRVLDLTRILAGPVGGRALAAYGADVMLVNSPHLPNIEAIADTSRGKRSAHVDLRTAQGRADMDLLLEGAYVFIQGYRPGGLAALGYGPREAAGRRPGLVYVSLSAYGTQGPWATRRGFDSLVQTAMGFNLAEARAFGSDTPRPLPMQILDEATGCLIAMTAAAALHRQQREGGSWHVQLSLAQTGQWLRELGRVEGGPSAARPSMQPYLETVRSGWGELAGVRHSAQLSRTPAAWVRPSMPPGSHPPRWD</sequence>
<dbReference type="Pfam" id="PF02515">
    <property type="entry name" value="CoA_transf_3"/>
    <property type="match status" value="2"/>
</dbReference>
<dbReference type="AlphaFoldDB" id="A0A931H0W6"/>
<dbReference type="InterPro" id="IPR044855">
    <property type="entry name" value="CoA-Trfase_III_dom3_sf"/>
</dbReference>
<reference evidence="1" key="1">
    <citation type="submission" date="2020-11" db="EMBL/GenBank/DDBJ databases">
        <title>Bacterial whole genome sequence for Caenimonas sp. DR4.4.</title>
        <authorList>
            <person name="Le V."/>
            <person name="Ko S.-R."/>
            <person name="Ahn C.-Y."/>
            <person name="Oh H.-M."/>
        </authorList>
    </citation>
    <scope>NUCLEOTIDE SEQUENCE</scope>
    <source>
        <strain evidence="1">DR4.4</strain>
    </source>
</reference>
<dbReference type="Gene3D" id="3.40.50.10540">
    <property type="entry name" value="Crotonobetainyl-coa:carnitine coa-transferase, domain 1"/>
    <property type="match status" value="2"/>
</dbReference>
<name>A0A931H0W6_9BURK</name>
<dbReference type="InterPro" id="IPR050509">
    <property type="entry name" value="CoA-transferase_III"/>
</dbReference>
<dbReference type="InterPro" id="IPR003673">
    <property type="entry name" value="CoA-Trfase_fam_III"/>
</dbReference>
<organism evidence="1 2">
    <name type="scientific">Caenimonas aquaedulcis</name>
    <dbReference type="NCBI Taxonomy" id="2793270"/>
    <lineage>
        <taxon>Bacteria</taxon>
        <taxon>Pseudomonadati</taxon>
        <taxon>Pseudomonadota</taxon>
        <taxon>Betaproteobacteria</taxon>
        <taxon>Burkholderiales</taxon>
        <taxon>Comamonadaceae</taxon>
        <taxon>Caenimonas</taxon>
    </lineage>
</organism>
<dbReference type="Proteomes" id="UP000651050">
    <property type="component" value="Unassembled WGS sequence"/>
</dbReference>
<dbReference type="PANTHER" id="PTHR48228:SF4">
    <property type="entry name" value="BLR3030 PROTEIN"/>
    <property type="match status" value="1"/>
</dbReference>
<dbReference type="InterPro" id="IPR023606">
    <property type="entry name" value="CoA-Trfase_III_dom_1_sf"/>
</dbReference>
<keyword evidence="2" id="KW-1185">Reference proteome</keyword>
<evidence type="ECO:0000313" key="1">
    <source>
        <dbReference type="EMBL" id="MBG9386517.1"/>
    </source>
</evidence>
<dbReference type="SUPFAM" id="SSF89796">
    <property type="entry name" value="CoA-transferase family III (CaiB/BaiF)"/>
    <property type="match status" value="2"/>
</dbReference>
<comment type="caution">
    <text evidence="1">The sequence shown here is derived from an EMBL/GenBank/DDBJ whole genome shotgun (WGS) entry which is preliminary data.</text>
</comment>
<dbReference type="Gene3D" id="3.30.1540.10">
    <property type="entry name" value="formyl-coa transferase, domain 3"/>
    <property type="match status" value="1"/>
</dbReference>
<dbReference type="GO" id="GO:0016740">
    <property type="term" value="F:transferase activity"/>
    <property type="evidence" value="ECO:0007669"/>
    <property type="project" value="UniProtKB-KW"/>
</dbReference>
<accession>A0A931H0W6</accession>
<keyword evidence="1" id="KW-0808">Transferase</keyword>
<dbReference type="RefSeq" id="WP_196984499.1">
    <property type="nucleotide sequence ID" value="NZ_JADWYS010000001.1"/>
</dbReference>
<dbReference type="EMBL" id="JADWYS010000001">
    <property type="protein sequence ID" value="MBG9386517.1"/>
    <property type="molecule type" value="Genomic_DNA"/>
</dbReference>
<protein>
    <submittedName>
        <fullName evidence="1">CoA transferase</fullName>
    </submittedName>
</protein>
<proteinExistence type="predicted"/>
<dbReference type="PANTHER" id="PTHR48228">
    <property type="entry name" value="SUCCINYL-COA--D-CITRAMALATE COA-TRANSFERASE"/>
    <property type="match status" value="1"/>
</dbReference>
<gene>
    <name evidence="1" type="ORF">I5803_00645</name>
</gene>